<evidence type="ECO:0000259" key="1">
    <source>
        <dbReference type="Pfam" id="PF12728"/>
    </source>
</evidence>
<dbReference type="EMBL" id="FXWJ01000005">
    <property type="protein sequence ID" value="SMQ74178.1"/>
    <property type="molecule type" value="Genomic_DNA"/>
</dbReference>
<dbReference type="InterPro" id="IPR041657">
    <property type="entry name" value="HTH_17"/>
</dbReference>
<proteinExistence type="predicted"/>
<comment type="caution">
    <text evidence="2">The sequence shown here is derived from an EMBL/GenBank/DDBJ whole genome shotgun (WGS) entry which is preliminary data.</text>
</comment>
<organism evidence="2 3">
    <name type="scientific">Plantibacter elymi</name>
    <name type="common">nom. nud.</name>
    <dbReference type="NCBI Taxonomy" id="199708"/>
    <lineage>
        <taxon>Bacteria</taxon>
        <taxon>Bacillati</taxon>
        <taxon>Actinomycetota</taxon>
        <taxon>Actinomycetes</taxon>
        <taxon>Micrococcales</taxon>
        <taxon>Microbacteriaceae</taxon>
        <taxon>Plantibacter</taxon>
    </lineage>
</organism>
<reference evidence="2 3" key="1">
    <citation type="submission" date="2017-04" db="EMBL/GenBank/DDBJ databases">
        <authorList>
            <person name="Varghese N."/>
            <person name="Submissions S."/>
        </authorList>
    </citation>
    <scope>NUCLEOTIDE SEQUENCE [LARGE SCALE GENOMIC DNA]</scope>
    <source>
        <strain evidence="2 3">VKM Ac-1784</strain>
    </source>
</reference>
<protein>
    <submittedName>
        <fullName evidence="2">DNA binding domain-containing protein, excisionase family</fullName>
    </submittedName>
</protein>
<dbReference type="RefSeq" id="WP_086475090.1">
    <property type="nucleotide sequence ID" value="NZ_FXWJ01000005.1"/>
</dbReference>
<dbReference type="SUPFAM" id="SSF46955">
    <property type="entry name" value="Putative DNA-binding domain"/>
    <property type="match status" value="1"/>
</dbReference>
<dbReference type="Proteomes" id="UP000194464">
    <property type="component" value="Unassembled WGS sequence"/>
</dbReference>
<evidence type="ECO:0000313" key="3">
    <source>
        <dbReference type="Proteomes" id="UP000194464"/>
    </source>
</evidence>
<dbReference type="InterPro" id="IPR009061">
    <property type="entry name" value="DNA-bd_dom_put_sf"/>
</dbReference>
<sequence>MPIDKLLLTAEEAAESLGVGRSTVYDLMRLGHLSSVKIGRARRIPVAALHRFTRQLAGEDQA</sequence>
<keyword evidence="3" id="KW-1185">Reference proteome</keyword>
<accession>A0ABY1RGW2</accession>
<evidence type="ECO:0000313" key="2">
    <source>
        <dbReference type="EMBL" id="SMQ74178.1"/>
    </source>
</evidence>
<dbReference type="InterPro" id="IPR010093">
    <property type="entry name" value="SinI_DNA-bd"/>
</dbReference>
<gene>
    <name evidence="2" type="ORF">SAMN06295909_3548</name>
</gene>
<dbReference type="NCBIfam" id="TIGR01764">
    <property type="entry name" value="excise"/>
    <property type="match status" value="1"/>
</dbReference>
<feature type="domain" description="Helix-turn-helix" evidence="1">
    <location>
        <begin position="7"/>
        <end position="55"/>
    </location>
</feature>
<name>A0ABY1RGW2_9MICO</name>
<dbReference type="Pfam" id="PF12728">
    <property type="entry name" value="HTH_17"/>
    <property type="match status" value="1"/>
</dbReference>